<keyword evidence="3" id="KW-0808">Transferase</keyword>
<evidence type="ECO:0000256" key="10">
    <source>
        <dbReference type="ARBA" id="ARBA00023137"/>
    </source>
</evidence>
<evidence type="ECO:0000256" key="5">
    <source>
        <dbReference type="ARBA" id="ARBA00022741"/>
    </source>
</evidence>
<dbReference type="Gene3D" id="3.30.200.20">
    <property type="entry name" value="Phosphorylase Kinase, domain 1"/>
    <property type="match status" value="1"/>
</dbReference>
<dbReference type="GO" id="GO:0005886">
    <property type="term" value="C:plasma membrane"/>
    <property type="evidence" value="ECO:0000318"/>
    <property type="project" value="GO_Central"/>
</dbReference>
<evidence type="ECO:0000256" key="11">
    <source>
        <dbReference type="ARBA" id="ARBA00069128"/>
    </source>
</evidence>
<evidence type="ECO:0000256" key="8">
    <source>
        <dbReference type="ARBA" id="ARBA00022989"/>
    </source>
</evidence>
<dbReference type="PANTHER" id="PTHR24416">
    <property type="entry name" value="TYROSINE-PROTEIN KINASE RECEPTOR"/>
    <property type="match status" value="1"/>
</dbReference>
<dbReference type="InterPro" id="IPR050122">
    <property type="entry name" value="RTK"/>
</dbReference>
<evidence type="ECO:0000256" key="14">
    <source>
        <dbReference type="SAM" id="Phobius"/>
    </source>
</evidence>
<dbReference type="RefSeq" id="NP_001123790.1">
    <property type="nucleotide sequence ID" value="NM_001130318.1"/>
</dbReference>
<dbReference type="GO" id="GO:0005524">
    <property type="term" value="F:ATP binding"/>
    <property type="evidence" value="ECO:0007669"/>
    <property type="project" value="UniProtKB-KW"/>
</dbReference>
<evidence type="ECO:0000256" key="1">
    <source>
        <dbReference type="ARBA" id="ARBA00004167"/>
    </source>
</evidence>
<dbReference type="FunFam" id="3.30.200.20:FF:000442">
    <property type="entry name" value="Serine/threonine/tyrosine kinase 1"/>
    <property type="match status" value="1"/>
</dbReference>
<dbReference type="PROSITE" id="PS00109">
    <property type="entry name" value="PROTEIN_KINASE_TYR"/>
    <property type="match status" value="1"/>
</dbReference>
<dbReference type="AGR" id="Xenbase:XB-GENE-979179"/>
<keyword evidence="17" id="KW-1185">Reference proteome</keyword>
<feature type="domain" description="Protein kinase" evidence="15">
    <location>
        <begin position="111"/>
        <end position="377"/>
    </location>
</feature>
<dbReference type="Gene3D" id="1.10.510.10">
    <property type="entry name" value="Transferase(Phosphotransferase) domain 1"/>
    <property type="match status" value="1"/>
</dbReference>
<dbReference type="KEGG" id="xtr:100170540"/>
<evidence type="ECO:0000256" key="2">
    <source>
        <dbReference type="ARBA" id="ARBA00011903"/>
    </source>
</evidence>
<keyword evidence="9 14" id="KW-0472">Membrane</keyword>
<dbReference type="InterPro" id="IPR001245">
    <property type="entry name" value="Ser-Thr/Tyr_kinase_cat_dom"/>
</dbReference>
<dbReference type="EMBL" id="BC167554">
    <property type="protein sequence ID" value="AAI67554.1"/>
    <property type="molecule type" value="mRNA"/>
</dbReference>
<reference evidence="18" key="1">
    <citation type="journal article" date="2002" name="Dev. Dyn.">
        <title>Genetic and genomic tools for Xenopus research: The NIH Xenopus initiative.</title>
        <authorList>
            <person name="Klein S.L."/>
            <person name="Strausberg R.L."/>
            <person name="Wagner L."/>
            <person name="Pontius J."/>
            <person name="Clifton S.W."/>
            <person name="Richardson P."/>
        </authorList>
    </citation>
    <scope>NUCLEOTIDE SEQUENCE</scope>
</reference>
<dbReference type="AlphaFoldDB" id="B3DLS0"/>
<dbReference type="GO" id="GO:0004714">
    <property type="term" value="F:transmembrane receptor protein tyrosine kinase activity"/>
    <property type="evidence" value="ECO:0000318"/>
    <property type="project" value="GO_Central"/>
</dbReference>
<organism evidence="16">
    <name type="scientific">Xenopus tropicalis</name>
    <name type="common">Western clawed frog</name>
    <name type="synonym">Silurana tropicalis</name>
    <dbReference type="NCBI Taxonomy" id="8364"/>
    <lineage>
        <taxon>Eukaryota</taxon>
        <taxon>Metazoa</taxon>
        <taxon>Chordata</taxon>
        <taxon>Craniata</taxon>
        <taxon>Vertebrata</taxon>
        <taxon>Euteleostomi</taxon>
        <taxon>Amphibia</taxon>
        <taxon>Batrachia</taxon>
        <taxon>Anura</taxon>
        <taxon>Pipoidea</taxon>
        <taxon>Pipidae</taxon>
        <taxon>Xenopodinae</taxon>
        <taxon>Xenopus</taxon>
        <taxon>Silurana</taxon>
    </lineage>
</organism>
<dbReference type="Proteomes" id="UP000008143">
    <property type="component" value="Chromosome 7"/>
</dbReference>
<dbReference type="PROSITE" id="PS50011">
    <property type="entry name" value="PROTEIN_KINASE_DOM"/>
    <property type="match status" value="1"/>
</dbReference>
<dbReference type="GO" id="GO:0007169">
    <property type="term" value="P:cell surface receptor protein tyrosine kinase signaling pathway"/>
    <property type="evidence" value="ECO:0000318"/>
    <property type="project" value="GO_Central"/>
</dbReference>
<dbReference type="PANTHER" id="PTHR24416:SF630">
    <property type="entry name" value="LOC100170540 PROTEIN"/>
    <property type="match status" value="1"/>
</dbReference>
<proteinExistence type="evidence at transcript level"/>
<dbReference type="GO" id="GO:0043235">
    <property type="term" value="C:receptor complex"/>
    <property type="evidence" value="ECO:0000318"/>
    <property type="project" value="GO_Central"/>
</dbReference>
<keyword evidence="8 14" id="KW-1133">Transmembrane helix</keyword>
<evidence type="ECO:0000256" key="4">
    <source>
        <dbReference type="ARBA" id="ARBA00022692"/>
    </source>
</evidence>
<keyword evidence="7" id="KW-0067">ATP-binding</keyword>
<dbReference type="CTD" id="55359"/>
<dbReference type="CDD" id="cd00192">
    <property type="entry name" value="PTKc"/>
    <property type="match status" value="1"/>
</dbReference>
<evidence type="ECO:0000256" key="12">
    <source>
        <dbReference type="ARBA" id="ARBA00077455"/>
    </source>
</evidence>
<dbReference type="OMA" id="SCCQWKE"/>
<dbReference type="InterPro" id="IPR008266">
    <property type="entry name" value="Tyr_kinase_AS"/>
</dbReference>
<keyword evidence="10" id="KW-0829">Tyrosine-protein kinase</keyword>
<dbReference type="OrthoDB" id="4062651at2759"/>
<reference evidence="16" key="2">
    <citation type="submission" date="2008-06" db="EMBL/GenBank/DDBJ databases">
        <authorList>
            <consortium name="NIH - Xenopus Gene Collection (XGC) project"/>
        </authorList>
    </citation>
    <scope>NUCLEOTIDE SEQUENCE [LARGE SCALE MRNA]</scope>
    <source>
        <strain evidence="16">TGA IC</strain>
        <tissue evidence="16">Tail</tissue>
    </source>
</reference>
<feature type="transmembrane region" description="Helical" evidence="14">
    <location>
        <begin position="32"/>
        <end position="53"/>
    </location>
</feature>
<keyword evidence="5" id="KW-0547">Nucleotide-binding</keyword>
<evidence type="ECO:0000256" key="9">
    <source>
        <dbReference type="ARBA" id="ARBA00023136"/>
    </source>
</evidence>
<evidence type="ECO:0000256" key="7">
    <source>
        <dbReference type="ARBA" id="ARBA00022840"/>
    </source>
</evidence>
<evidence type="ECO:0000313" key="17">
    <source>
        <dbReference type="Proteomes" id="UP000008143"/>
    </source>
</evidence>
<evidence type="ECO:0000256" key="3">
    <source>
        <dbReference type="ARBA" id="ARBA00022679"/>
    </source>
</evidence>
<comment type="subcellular location">
    <subcellularLocation>
        <location evidence="1">Membrane</location>
        <topology evidence="1">Single-pass membrane protein</topology>
    </subcellularLocation>
</comment>
<dbReference type="EC" id="2.7.10.2" evidence="2"/>
<dbReference type="InterPro" id="IPR000719">
    <property type="entry name" value="Prot_kinase_dom"/>
</dbReference>
<evidence type="ECO:0000256" key="13">
    <source>
        <dbReference type="ARBA" id="ARBA00077789"/>
    </source>
</evidence>
<gene>
    <name evidence="18 19" type="primary">styk1</name>
    <name evidence="16" type="synonym">LOC100170540</name>
</gene>
<keyword evidence="4 14" id="KW-0812">Transmembrane</keyword>
<dbReference type="PRINTS" id="PR00109">
    <property type="entry name" value="TYRKINASE"/>
</dbReference>
<evidence type="ECO:0000259" key="15">
    <source>
        <dbReference type="PROSITE" id="PS50011"/>
    </source>
</evidence>
<protein>
    <recommendedName>
        <fullName evidence="11">Tyrosine-protein kinase STYK1</fullName>
        <ecNumber evidence="2">2.7.10.2</ecNumber>
    </recommendedName>
    <alternativeName>
        <fullName evidence="13">Novel oncogene with kinase domain</fullName>
    </alternativeName>
    <alternativeName>
        <fullName evidence="12">Serine/threonine/tyrosine kinase 1</fullName>
    </alternativeName>
</protein>
<dbReference type="FunFam" id="1.10.510.10:FF:000450">
    <property type="entry name" value="Tyrosine-protein kinase STYK1"/>
    <property type="match status" value="1"/>
</dbReference>
<keyword evidence="6 18" id="KW-0418">Kinase</keyword>
<accession>B3DLS0</accession>
<dbReference type="InterPro" id="IPR011009">
    <property type="entry name" value="Kinase-like_dom_sf"/>
</dbReference>
<dbReference type="Pfam" id="PF07714">
    <property type="entry name" value="PK_Tyr_Ser-Thr"/>
    <property type="match status" value="1"/>
</dbReference>
<dbReference type="GO" id="GO:0004715">
    <property type="term" value="F:non-membrane spanning protein tyrosine kinase activity"/>
    <property type="evidence" value="ECO:0007669"/>
    <property type="project" value="UniProtKB-EC"/>
</dbReference>
<dbReference type="Xenbase" id="XB-GENE-979179">
    <property type="gene designation" value="styk1"/>
</dbReference>
<evidence type="ECO:0000313" key="19">
    <source>
        <dbReference type="Xenbase" id="XB-GENE-979179"/>
    </source>
</evidence>
<dbReference type="SUPFAM" id="SSF56112">
    <property type="entry name" value="Protein kinase-like (PK-like)"/>
    <property type="match status" value="1"/>
</dbReference>
<evidence type="ECO:0000256" key="6">
    <source>
        <dbReference type="ARBA" id="ARBA00022777"/>
    </source>
</evidence>
<sequence length="419" mass="47832">MDDQRIRLPARTLLDCASTDQLCIVRTQEYEVIVVPVFLIGVSVILLAIILWLRYRPRKPDEDDQRQDEQRKPSAGYINHAISLEELTLDQVLRTKDPSLQALEIPRGRIRQPLQLAGEGRFGPIYRTKLNGPEDGKEKDVIIKRLRNSCGAQEIRDFLQRVAFQGWLGQHPNIVELLGCCPNEKPFCMVLENIEPGSLLHFLWDCRRDVMSMDGILYDLTECQVYTIALQVLSALGFLHQRKLFHGDLAARNILIHRNLTAKLTGLGGACEMRQTGTFPSRRPAPLKWMAPERLLRLPISAKSDVWSFGILLYEMITLGAPPYPEIPPNDILQHLQRGNIMKRPPTCKPAMYNVMKICWLWKAPERPSLPELRKRLESAKKASNDKTVLQVPEQVVPELYAGVAGTEFMRIENDYTVL</sequence>
<name>B3DLS0_XENTR</name>
<reference evidence="18" key="3">
    <citation type="submission" date="2025-04" db="UniProtKB">
        <authorList>
            <consortium name="RefSeq"/>
        </authorList>
    </citation>
    <scope>IDENTIFICATION</scope>
</reference>
<evidence type="ECO:0000313" key="18">
    <source>
        <dbReference type="RefSeq" id="NP_001123790.1"/>
    </source>
</evidence>
<dbReference type="GeneID" id="100170540"/>
<evidence type="ECO:0000313" key="16">
    <source>
        <dbReference type="EMBL" id="AAI67554.1"/>
    </source>
</evidence>